<dbReference type="PROSITE" id="PS50007">
    <property type="entry name" value="PIPLC_X_DOMAIN"/>
    <property type="match status" value="1"/>
</dbReference>
<dbReference type="GO" id="GO:0010634">
    <property type="term" value="P:positive regulation of epithelial cell migration"/>
    <property type="evidence" value="ECO:0007669"/>
    <property type="project" value="TreeGrafter"/>
</dbReference>
<feature type="domain" description="PH" evidence="26">
    <location>
        <begin position="27"/>
        <end position="142"/>
    </location>
</feature>
<dbReference type="SUPFAM" id="SSF49562">
    <property type="entry name" value="C2 domain (Calcium/lipid-binding domain, CaLB)"/>
    <property type="match status" value="1"/>
</dbReference>
<dbReference type="CDD" id="cd11970">
    <property type="entry name" value="SH3_PLCgamma1"/>
    <property type="match status" value="1"/>
</dbReference>
<keyword evidence="11 23" id="KW-0442">Lipid degradation</keyword>
<dbReference type="GeneTree" id="ENSGT00940000158901"/>
<reference evidence="29" key="1">
    <citation type="submission" date="2023-09" db="UniProtKB">
        <authorList>
            <consortium name="Ensembl"/>
        </authorList>
    </citation>
    <scope>IDENTIFICATION</scope>
</reference>
<feature type="domain" description="PI-PLC Y-box" evidence="28">
    <location>
        <begin position="997"/>
        <end position="1114"/>
    </location>
</feature>
<evidence type="ECO:0000256" key="16">
    <source>
        <dbReference type="ARBA" id="ARBA00023273"/>
    </source>
</evidence>
<evidence type="ECO:0000256" key="14">
    <source>
        <dbReference type="ARBA" id="ARBA00023098"/>
    </source>
</evidence>
<dbReference type="InterPro" id="IPR017946">
    <property type="entry name" value="PLC-like_Pdiesterase_TIM-brl"/>
</dbReference>
<evidence type="ECO:0000256" key="18">
    <source>
        <dbReference type="ARBA" id="ARBA00023674"/>
    </source>
</evidence>
<dbReference type="SUPFAM" id="SSF55550">
    <property type="entry name" value="SH2 domain"/>
    <property type="match status" value="2"/>
</dbReference>
<evidence type="ECO:0000256" key="12">
    <source>
        <dbReference type="ARBA" id="ARBA00022990"/>
    </source>
</evidence>
<evidence type="ECO:0000259" key="24">
    <source>
        <dbReference type="PROSITE" id="PS50001"/>
    </source>
</evidence>
<dbReference type="GO" id="GO:0004435">
    <property type="term" value="F:phosphatidylinositol-4,5-bisphosphate phospholipase C activity"/>
    <property type="evidence" value="ECO:0007669"/>
    <property type="project" value="UniProtKB-EC"/>
</dbReference>
<dbReference type="GO" id="GO:0032587">
    <property type="term" value="C:ruffle membrane"/>
    <property type="evidence" value="ECO:0007669"/>
    <property type="project" value="TreeGrafter"/>
</dbReference>
<dbReference type="InterPro" id="IPR035724">
    <property type="entry name" value="PLCgamma1_SH3"/>
</dbReference>
<evidence type="ECO:0000256" key="5">
    <source>
        <dbReference type="ARBA" id="ARBA00022553"/>
    </source>
</evidence>
<comment type="catalytic activity">
    <reaction evidence="18">
        <text>a 1,2-diacyl-sn-glycero-3-phospho-(1D-myo-inositol-4,5-bisphosphate) + H2O = 1D-myo-inositol 1,4,5-trisphosphate + a 1,2-diacyl-sn-glycerol + H(+)</text>
        <dbReference type="Rhea" id="RHEA:33179"/>
        <dbReference type="ChEBI" id="CHEBI:15377"/>
        <dbReference type="ChEBI" id="CHEBI:15378"/>
        <dbReference type="ChEBI" id="CHEBI:17815"/>
        <dbReference type="ChEBI" id="CHEBI:58456"/>
        <dbReference type="ChEBI" id="CHEBI:203600"/>
        <dbReference type="EC" id="3.1.4.11"/>
    </reaction>
    <physiologicalReaction direction="left-to-right" evidence="18">
        <dbReference type="Rhea" id="RHEA:33180"/>
    </physiologicalReaction>
</comment>
<dbReference type="GO" id="GO:0051209">
    <property type="term" value="P:release of sequestered calcium ion into cytosol"/>
    <property type="evidence" value="ECO:0007669"/>
    <property type="project" value="TreeGrafter"/>
</dbReference>
<evidence type="ECO:0000256" key="17">
    <source>
        <dbReference type="ARBA" id="ARBA00023288"/>
    </source>
</evidence>
<dbReference type="InterPro" id="IPR001711">
    <property type="entry name" value="PLipase_C_Pinositol-sp_Y"/>
</dbReference>
<dbReference type="Pfam" id="PF00018">
    <property type="entry name" value="SH3_1"/>
    <property type="match status" value="1"/>
</dbReference>
<dbReference type="InterPro" id="IPR001192">
    <property type="entry name" value="PI-PLC_fam"/>
</dbReference>
<dbReference type="FunFam" id="2.30.30.40:FF:000051">
    <property type="entry name" value="1-phosphatidylinositol 4,5-bisphosphate phosphodiesterase gamma"/>
    <property type="match status" value="1"/>
</dbReference>
<name>A0A3B4EVY5_9CICH</name>
<dbReference type="CDD" id="cd08592">
    <property type="entry name" value="PI-PLCc_gamma"/>
    <property type="match status" value="1"/>
</dbReference>
<dbReference type="FunFam" id="2.60.40.150:FF:000067">
    <property type="entry name" value="1-phosphatidylinositol 4,5-bisphosphate phosphodiesterase gamma"/>
    <property type="match status" value="1"/>
</dbReference>
<dbReference type="InterPro" id="IPR035892">
    <property type="entry name" value="C2_domain_sf"/>
</dbReference>
<keyword evidence="17" id="KW-0449">Lipoprotein</keyword>
<dbReference type="PROSITE" id="PS50002">
    <property type="entry name" value="SH3"/>
    <property type="match status" value="1"/>
</dbReference>
<dbReference type="InterPro" id="IPR016279">
    <property type="entry name" value="PLC-gamma"/>
</dbReference>
<dbReference type="GO" id="GO:0120548">
    <property type="term" value="F:phosphatidylinositol phospholipase C activity"/>
    <property type="evidence" value="ECO:0007669"/>
    <property type="project" value="RHEA"/>
</dbReference>
<dbReference type="FunFam" id="2.30.29.30:FF:000155">
    <property type="entry name" value="1-phosphatidylinositol 4,5-bisphosphate phosphodiesterase gamma"/>
    <property type="match status" value="1"/>
</dbReference>
<evidence type="ECO:0000256" key="2">
    <source>
        <dbReference type="ARBA" id="ARBA00004466"/>
    </source>
</evidence>
<comment type="subcellular location">
    <subcellularLocation>
        <location evidence="3">Cell projection</location>
        <location evidence="3">Lamellipodium</location>
    </subcellularLocation>
    <subcellularLocation>
        <location evidence="2">Cell projection</location>
        <location evidence="2">Ruffle</location>
    </subcellularLocation>
</comment>
<dbReference type="EC" id="3.1.4.11" evidence="23"/>
<dbReference type="Pfam" id="PF23583">
    <property type="entry name" value="EF_HAND_2_PLCG"/>
    <property type="match status" value="1"/>
</dbReference>
<keyword evidence="15" id="KW-0807">Transducer</keyword>
<dbReference type="InterPro" id="IPR036860">
    <property type="entry name" value="SH2_dom_sf"/>
</dbReference>
<dbReference type="InterPro" id="IPR056586">
    <property type="entry name" value="EF-hand_PLCG1"/>
</dbReference>
<dbReference type="Gene3D" id="2.60.40.150">
    <property type="entry name" value="C2 domain"/>
    <property type="match status" value="1"/>
</dbReference>
<dbReference type="InterPro" id="IPR000008">
    <property type="entry name" value="C2_dom"/>
</dbReference>
<dbReference type="PANTHER" id="PTHR10336:SF173">
    <property type="entry name" value="1-PHOSPHATIDYLINOSITOL 4,5-BISPHOSPHATE PHOSPHODIESTERASE GAMMA-1"/>
    <property type="match status" value="1"/>
</dbReference>
<dbReference type="PROSITE" id="PS00018">
    <property type="entry name" value="EF_HAND_1"/>
    <property type="match status" value="1"/>
</dbReference>
<evidence type="ECO:0000256" key="19">
    <source>
        <dbReference type="ARBA" id="ARBA00023726"/>
    </source>
</evidence>
<dbReference type="InterPro" id="IPR011993">
    <property type="entry name" value="PH-like_dom_sf"/>
</dbReference>
<evidence type="ECO:0000256" key="20">
    <source>
        <dbReference type="ARBA" id="ARBA00053042"/>
    </source>
</evidence>
<proteinExistence type="predicted"/>
<dbReference type="Gene3D" id="2.30.29.30">
    <property type="entry name" value="Pleckstrin-homology domain (PH domain)/Phosphotyrosine-binding domain (PTB)"/>
    <property type="match status" value="1"/>
</dbReference>
<evidence type="ECO:0000259" key="25">
    <source>
        <dbReference type="PROSITE" id="PS50002"/>
    </source>
</evidence>
<keyword evidence="6" id="KW-0479">Metal-binding</keyword>
<dbReference type="InterPro" id="IPR001452">
    <property type="entry name" value="SH3_domain"/>
</dbReference>
<dbReference type="FunFam" id="3.30.505.10:FF:000011">
    <property type="entry name" value="1-phosphatidylinositol 4,5-bisphosphate phosphodiesterase gamma"/>
    <property type="match status" value="1"/>
</dbReference>
<dbReference type="Pfam" id="PF00388">
    <property type="entry name" value="PI-PLC-X"/>
    <property type="match status" value="1"/>
</dbReference>
<feature type="domain" description="PH" evidence="26">
    <location>
        <begin position="876"/>
        <end position="975"/>
    </location>
</feature>
<evidence type="ECO:0000256" key="21">
    <source>
        <dbReference type="PROSITE-ProRule" id="PRU00191"/>
    </source>
</evidence>
<keyword evidence="12" id="KW-0007">Acetylation</keyword>
<dbReference type="PROSITE" id="PS50001">
    <property type="entry name" value="SH2"/>
    <property type="match status" value="2"/>
</dbReference>
<organism evidence="29">
    <name type="scientific">Pundamilia nyererei</name>
    <dbReference type="NCBI Taxonomy" id="303518"/>
    <lineage>
        <taxon>Eukaryota</taxon>
        <taxon>Metazoa</taxon>
        <taxon>Chordata</taxon>
        <taxon>Craniata</taxon>
        <taxon>Vertebrata</taxon>
        <taxon>Euteleostomi</taxon>
        <taxon>Actinopterygii</taxon>
        <taxon>Neopterygii</taxon>
        <taxon>Teleostei</taxon>
        <taxon>Neoteleostei</taxon>
        <taxon>Acanthomorphata</taxon>
        <taxon>Ovalentaria</taxon>
        <taxon>Cichlomorphae</taxon>
        <taxon>Cichliformes</taxon>
        <taxon>Cichlidae</taxon>
        <taxon>African cichlids</taxon>
        <taxon>Pseudocrenilabrinae</taxon>
        <taxon>Haplochromini</taxon>
        <taxon>Pundamilia</taxon>
    </lineage>
</organism>
<dbReference type="SMART" id="SM00233">
    <property type="entry name" value="PH"/>
    <property type="match status" value="3"/>
</dbReference>
<dbReference type="SUPFAM" id="SSF50044">
    <property type="entry name" value="SH3-domain"/>
    <property type="match status" value="1"/>
</dbReference>
<evidence type="ECO:0000256" key="6">
    <source>
        <dbReference type="ARBA" id="ARBA00022723"/>
    </source>
</evidence>
<evidence type="ECO:0000259" key="27">
    <source>
        <dbReference type="PROSITE" id="PS50004"/>
    </source>
</evidence>
<feature type="domain" description="SH3" evidence="25">
    <location>
        <begin position="786"/>
        <end position="846"/>
    </location>
</feature>
<feature type="domain" description="SH2" evidence="24">
    <location>
        <begin position="663"/>
        <end position="751"/>
    </location>
</feature>
<feature type="domain" description="SH2" evidence="24">
    <location>
        <begin position="545"/>
        <end position="652"/>
    </location>
</feature>
<evidence type="ECO:0000256" key="9">
    <source>
        <dbReference type="ARBA" id="ARBA00022837"/>
    </source>
</evidence>
<dbReference type="PROSITE" id="PS50008">
    <property type="entry name" value="PIPLC_Y_DOMAIN"/>
    <property type="match status" value="1"/>
</dbReference>
<dbReference type="PRINTS" id="PR00452">
    <property type="entry name" value="SH3DOMAIN"/>
</dbReference>
<dbReference type="Gene3D" id="3.30.505.10">
    <property type="entry name" value="SH2 domain"/>
    <property type="match status" value="2"/>
</dbReference>
<dbReference type="Gene3D" id="2.30.30.40">
    <property type="entry name" value="SH3 Domains"/>
    <property type="match status" value="1"/>
</dbReference>
<dbReference type="FunFam" id="3.30.505.10:FF:000009">
    <property type="entry name" value="1-phosphatidylinositol 4,5-bisphosphate phosphodiesterase gamma"/>
    <property type="match status" value="1"/>
</dbReference>
<keyword evidence="7" id="KW-0677">Repeat</keyword>
<protein>
    <recommendedName>
        <fullName evidence="23">Phosphoinositide phospholipase C</fullName>
        <ecNumber evidence="23">3.1.4.11</ecNumber>
    </recommendedName>
</protein>
<evidence type="ECO:0000256" key="1">
    <source>
        <dbReference type="ARBA" id="ARBA00001913"/>
    </source>
</evidence>
<dbReference type="Pfam" id="PF23329">
    <property type="entry name" value="EF_HAND_1_PLCG"/>
    <property type="match status" value="1"/>
</dbReference>
<dbReference type="SUPFAM" id="SSF50729">
    <property type="entry name" value="PH domain-like"/>
    <property type="match status" value="2"/>
</dbReference>
<dbReference type="Pfam" id="PF00017">
    <property type="entry name" value="SH2"/>
    <property type="match status" value="2"/>
</dbReference>
<dbReference type="STRING" id="303518.ENSPNYP00000001868"/>
<dbReference type="InterPro" id="IPR035023">
    <property type="entry name" value="PLC-gamma_C-SH2"/>
</dbReference>
<dbReference type="CDD" id="cd10341">
    <property type="entry name" value="SH2_N-SH2_PLC_gamma_like"/>
    <property type="match status" value="1"/>
</dbReference>
<dbReference type="PANTHER" id="PTHR10336">
    <property type="entry name" value="PHOSPHOINOSITIDE-SPECIFIC PHOSPHOLIPASE C FAMILY PROTEIN"/>
    <property type="match status" value="1"/>
</dbReference>
<evidence type="ECO:0000256" key="10">
    <source>
        <dbReference type="ARBA" id="ARBA00022843"/>
    </source>
</evidence>
<dbReference type="FunFam" id="3.20.20.190:FF:000007">
    <property type="entry name" value="1-phosphatidylinositol 4,5-bisphosphate phosphodiesterase gamma"/>
    <property type="match status" value="1"/>
</dbReference>
<dbReference type="Pfam" id="PF00168">
    <property type="entry name" value="C2"/>
    <property type="match status" value="1"/>
</dbReference>
<accession>A0A3B4EVY5</accession>
<keyword evidence="4 22" id="KW-0728">SH3 domain</keyword>
<comment type="catalytic activity">
    <reaction evidence="19">
        <text>a 1,2-diacyl-sn-glycero-3-phospho-(1D-myo-inositol) + H2O = 1D-myo-inositol 1-phosphate + a 1,2-diacyl-sn-glycerol + H(+)</text>
        <dbReference type="Rhea" id="RHEA:43484"/>
        <dbReference type="ChEBI" id="CHEBI:15377"/>
        <dbReference type="ChEBI" id="CHEBI:15378"/>
        <dbReference type="ChEBI" id="CHEBI:17815"/>
        <dbReference type="ChEBI" id="CHEBI:57880"/>
        <dbReference type="ChEBI" id="CHEBI:58433"/>
    </reaction>
    <physiologicalReaction direction="left-to-right" evidence="19">
        <dbReference type="Rhea" id="RHEA:43485"/>
    </physiologicalReaction>
</comment>
<evidence type="ECO:0000256" key="23">
    <source>
        <dbReference type="RuleBase" id="RU361133"/>
    </source>
</evidence>
<keyword evidence="8 23" id="KW-0378">Hydrolase</keyword>
<keyword evidence="9" id="KW-0106">Calcium</keyword>
<feature type="domain" description="C2" evidence="27">
    <location>
        <begin position="1115"/>
        <end position="1238"/>
    </location>
</feature>
<evidence type="ECO:0000256" key="13">
    <source>
        <dbReference type="ARBA" id="ARBA00022999"/>
    </source>
</evidence>
<comment type="function">
    <text evidence="20">Mediates the production of the second messenger molecules diacylglycerol (DAG) and inositol 1,4,5-trisphosphate (IP3). Plays an important role in the regulation of intracellular signaling cascades. Becomes activated in response to ligand-mediated activation of receptor-type tyrosine kinases, such as PDGFRA, PDGFRB, EGFR, FGFR1, FGFR2, FGFR3 and FGFR4. Plays a role in actin reorganization and cell migration. Guanine nucleotide exchange factor that binds the GTPase DNM1 and catalyzes the dissociation of GDP, allowing a GTP molecule to bind in its place, therefore enhancing DNM1-dependent endocytosis.</text>
</comment>
<dbReference type="CDD" id="cd13362">
    <property type="entry name" value="PH_PLC_gamma"/>
    <property type="match status" value="1"/>
</dbReference>
<evidence type="ECO:0000313" key="29">
    <source>
        <dbReference type="Ensembl" id="ENSPNYP00000001868.1"/>
    </source>
</evidence>
<evidence type="ECO:0000256" key="3">
    <source>
        <dbReference type="ARBA" id="ARBA00004510"/>
    </source>
</evidence>
<dbReference type="PRINTS" id="PR00390">
    <property type="entry name" value="PHPHLIPASEC"/>
</dbReference>
<evidence type="ECO:0000256" key="8">
    <source>
        <dbReference type="ARBA" id="ARBA00022801"/>
    </source>
</evidence>
<dbReference type="SUPFAM" id="SSF47473">
    <property type="entry name" value="EF-hand"/>
    <property type="match status" value="1"/>
</dbReference>
<dbReference type="GO" id="GO:0009395">
    <property type="term" value="P:phospholipid catabolic process"/>
    <property type="evidence" value="ECO:0007669"/>
    <property type="project" value="InterPro"/>
</dbReference>
<dbReference type="GO" id="GO:0046488">
    <property type="term" value="P:phosphatidylinositol metabolic process"/>
    <property type="evidence" value="ECO:0007669"/>
    <property type="project" value="TreeGrafter"/>
</dbReference>
<keyword evidence="16" id="KW-0966">Cell projection</keyword>
<dbReference type="InterPro" id="IPR011992">
    <property type="entry name" value="EF-hand-dom_pair"/>
</dbReference>
<keyword evidence="10" id="KW-0832">Ubl conjugation</keyword>
<dbReference type="InterPro" id="IPR035024">
    <property type="entry name" value="PLC-gamma_N-SH2"/>
</dbReference>
<dbReference type="CDD" id="cd09932">
    <property type="entry name" value="SH2_C-SH2_PLC_gamma_like"/>
    <property type="match status" value="1"/>
</dbReference>
<dbReference type="GO" id="GO:0048015">
    <property type="term" value="P:phosphatidylinositol-mediated signaling"/>
    <property type="evidence" value="ECO:0007669"/>
    <property type="project" value="TreeGrafter"/>
</dbReference>
<dbReference type="PROSITE" id="PS50004">
    <property type="entry name" value="C2"/>
    <property type="match status" value="1"/>
</dbReference>
<dbReference type="Pfam" id="PF00387">
    <property type="entry name" value="PI-PLC-Y"/>
    <property type="match status" value="1"/>
</dbReference>
<dbReference type="Gene3D" id="3.20.20.190">
    <property type="entry name" value="Phosphatidylinositol (PI) phosphodiesterase"/>
    <property type="match status" value="2"/>
</dbReference>
<dbReference type="SMART" id="SM00148">
    <property type="entry name" value="PLCXc"/>
    <property type="match status" value="1"/>
</dbReference>
<keyword evidence="14 23" id="KW-0443">Lipid metabolism</keyword>
<dbReference type="SMART" id="SM00239">
    <property type="entry name" value="C2"/>
    <property type="match status" value="1"/>
</dbReference>
<dbReference type="PRINTS" id="PR00401">
    <property type="entry name" value="SH2DOMAIN"/>
</dbReference>
<dbReference type="SMART" id="SM00326">
    <property type="entry name" value="SH3"/>
    <property type="match status" value="1"/>
</dbReference>
<dbReference type="FunFam" id="3.20.20.190:FF:000004">
    <property type="entry name" value="1-phosphatidylinositol 4,5-bisphosphate phosphodiesterase gamma"/>
    <property type="match status" value="1"/>
</dbReference>
<dbReference type="InterPro" id="IPR036028">
    <property type="entry name" value="SH3-like_dom_sf"/>
</dbReference>
<dbReference type="GO" id="GO:0030027">
    <property type="term" value="C:lamellipodium"/>
    <property type="evidence" value="ECO:0007669"/>
    <property type="project" value="UniProtKB-SubCell"/>
</dbReference>
<dbReference type="Ensembl" id="ENSPNYT00000001906.1">
    <property type="protein sequence ID" value="ENSPNYP00000001868.1"/>
    <property type="gene ID" value="ENSPNYG00000001397.1"/>
</dbReference>
<evidence type="ECO:0000259" key="28">
    <source>
        <dbReference type="PROSITE" id="PS50008"/>
    </source>
</evidence>
<keyword evidence="5" id="KW-0597">Phosphoprotein</keyword>
<keyword evidence="13 21" id="KW-0727">SH2 domain</keyword>
<dbReference type="GO" id="GO:0005737">
    <property type="term" value="C:cytoplasm"/>
    <property type="evidence" value="ECO:0007669"/>
    <property type="project" value="UniProtKB-ARBA"/>
</dbReference>
<evidence type="ECO:0000256" key="4">
    <source>
        <dbReference type="ARBA" id="ARBA00022443"/>
    </source>
</evidence>
<sequence length="1359" mass="156810">MAGTSGFFSNGPVPWMDNATEMNNLYRDLELGTVLTLFYSKKSQRPERRTFQVKLETRTIIWTRGTDKIEGEIDIREIKEIRSGQKSRDFDRYVEDSAARLDQAHCFVILYGTEFRLKSLSLAATSDEEMTMWVQGLTSLVTDTLKSPTPLQIERWLRKQFYAVDRNREDRISCKDLKSMLSQVNYRVPNMRFLREKLPDSEMRNGDVSFSQFAQLYRSLMFDAQKNMEIPFLQRFIDRPEQRISLEDFKSFLLESQKEMWATDNNKVQEFMFGYLKDPLREVEQPYFQQDEFLTYLFSKENTIWDSSLDQVCPENMNNPLSHYWISSSHNTYLTGDQFSSESSLEAYARCLRMGCRCIELDCWDGPEGMPVIYHGHTLTTKIKFSDVLTTIKEHAFVTSEYPIILSIEDHCSIVQQRNMATHFKKVFGDMLLTKAVDIAADGLPSPNQLKRKILIKHKKLAEGSAYEEVSTTTPYSENDISNSIKNGILYLEDPINHEWYPHFFVLTSSKIYYSEETSSNPGNDDEEEHREVSYGMDQHVTEKWFHGKLGAGRDGRQIAERLLSEYCLETGAPDGSFLVRESETFVGDYTLSFWRSGRVQHCRIHSRQEAGSPKFYLTDNLVFDTLFALITHYQQVALRCNEFEMKLTEPVPQTNAHESKEWYHANLSRSHAENMLMRVPRDGAFLVRKRAEPNSFAISFRAEGKIKHCRVQQEGQTVVLGTSEFDSLVDLISYYEKHPLYRKMKLRYPINEDTLEKIGTAEPDYGSLYEGRNPGFYVEANQMPTFKCTVRAMYEYKAQRDDELSFTKNAIISNVEKQEGGWWKGDCGGKKQMWFPANYVEEISPSAAEPDRTVRIKPLKRDAYSSTFFCIYLKRNEYTYSHHSEVFIYKDTYVLSVFCQQEITENSPLGDMLRGSLDVSACQINIRTEGKGSRPYVFTLTQNTPVRIGIPLDIAANTQEELKEWVFKIREVTLTSEAKIEEGKMMERRKKIALELSDLVIYCRPVPFDEEKIGTERACFRDMSSFPETKAEKYVNKIKGKKFLQYNRLQLSRIYPRGQRLDSSNYDPLPMWLCGSQLVALNFQTGDKPMQMNQALFMLNGRSGYVLQPPIMRDDNFDPFDRQTLRGVEQVSLEIEVLGSRHLPKHGRGIVCPLIEIEVCGAEYDSAKQKTDSEADNGLNPTWPRKTFQFTVCNSAFAFLRFVVYEIDMFNDQNFLAQATFPIHGLKTGYRSVPLTNSYNEDLELASLLVHMDITRGRDENGEVLSPFAAVGTSSVSATAQSVRERFGELSSVSSTSSSMSPLPQSPAQAMAYRGREGSFESRYQSPIDDFRVSQETLLDMDAQNRRIPRRTRVENRV</sequence>
<dbReference type="PIRSF" id="PIRSF000952">
    <property type="entry name" value="PLC-gamma"/>
    <property type="match status" value="1"/>
</dbReference>
<dbReference type="SUPFAM" id="SSF51695">
    <property type="entry name" value="PLC-like phosphodiesterases"/>
    <property type="match status" value="1"/>
</dbReference>
<evidence type="ECO:0000256" key="7">
    <source>
        <dbReference type="ARBA" id="ARBA00022737"/>
    </source>
</evidence>
<dbReference type="InterPro" id="IPR000909">
    <property type="entry name" value="PLipase_C_PInositol-sp_X_dom"/>
</dbReference>
<comment type="cofactor">
    <cofactor evidence="1">
        <name>Ca(2+)</name>
        <dbReference type="ChEBI" id="CHEBI:29108"/>
    </cofactor>
</comment>
<dbReference type="InterPro" id="IPR057061">
    <property type="entry name" value="PLCG_EF-hand_2"/>
</dbReference>
<evidence type="ECO:0000259" key="26">
    <source>
        <dbReference type="PROSITE" id="PS50003"/>
    </source>
</evidence>
<dbReference type="SMART" id="SM00149">
    <property type="entry name" value="PLCYc"/>
    <property type="match status" value="1"/>
</dbReference>
<evidence type="ECO:0000256" key="15">
    <source>
        <dbReference type="ARBA" id="ARBA00023224"/>
    </source>
</evidence>
<evidence type="ECO:0000256" key="22">
    <source>
        <dbReference type="PROSITE-ProRule" id="PRU00192"/>
    </source>
</evidence>
<dbReference type="PROSITE" id="PS50003">
    <property type="entry name" value="PH_DOMAIN"/>
    <property type="match status" value="2"/>
</dbReference>
<dbReference type="InterPro" id="IPR018247">
    <property type="entry name" value="EF_Hand_1_Ca_BS"/>
</dbReference>
<dbReference type="CDD" id="cd00275">
    <property type="entry name" value="C2_PLC_like"/>
    <property type="match status" value="1"/>
</dbReference>
<evidence type="ECO:0000256" key="11">
    <source>
        <dbReference type="ARBA" id="ARBA00022963"/>
    </source>
</evidence>
<dbReference type="SMART" id="SM00252">
    <property type="entry name" value="SH2"/>
    <property type="match status" value="2"/>
</dbReference>
<dbReference type="InterPro" id="IPR000980">
    <property type="entry name" value="SH2"/>
</dbReference>
<dbReference type="InterPro" id="IPR001849">
    <property type="entry name" value="PH_domain"/>
</dbReference>
<dbReference type="Gene3D" id="1.10.238.10">
    <property type="entry name" value="EF-hand"/>
    <property type="match status" value="1"/>
</dbReference>
<dbReference type="GO" id="GO:0046872">
    <property type="term" value="F:metal ion binding"/>
    <property type="evidence" value="ECO:0007669"/>
    <property type="project" value="UniProtKB-KW"/>
</dbReference>